<evidence type="ECO:0000256" key="2">
    <source>
        <dbReference type="ARBA" id="ARBA00022448"/>
    </source>
</evidence>
<gene>
    <name evidence="14" type="ORF">K5I29_05245</name>
</gene>
<evidence type="ECO:0000256" key="3">
    <source>
        <dbReference type="ARBA" id="ARBA00022452"/>
    </source>
</evidence>
<dbReference type="InterPro" id="IPR000531">
    <property type="entry name" value="Beta-barrel_TonB"/>
</dbReference>
<dbReference type="InterPro" id="IPR039426">
    <property type="entry name" value="TonB-dep_rcpt-like"/>
</dbReference>
<dbReference type="PANTHER" id="PTHR32552">
    <property type="entry name" value="FERRICHROME IRON RECEPTOR-RELATED"/>
    <property type="match status" value="1"/>
</dbReference>
<keyword evidence="9" id="KW-0798">TonB box</keyword>
<evidence type="ECO:0000256" key="7">
    <source>
        <dbReference type="ARBA" id="ARBA00023004"/>
    </source>
</evidence>
<name>A0ABY6M422_9FLAO</name>
<evidence type="ECO:0000256" key="12">
    <source>
        <dbReference type="PROSITE-ProRule" id="PRU01360"/>
    </source>
</evidence>
<dbReference type="InterPro" id="IPR010105">
    <property type="entry name" value="TonB_sidphr_rcpt"/>
</dbReference>
<keyword evidence="15" id="KW-1185">Reference proteome</keyword>
<keyword evidence="10 12" id="KW-0472">Membrane</keyword>
<dbReference type="Gene3D" id="2.40.170.20">
    <property type="entry name" value="TonB-dependent receptor, beta-barrel domain"/>
    <property type="match status" value="1"/>
</dbReference>
<organism evidence="14 15">
    <name type="scientific">Flavobacterium agricola</name>
    <dbReference type="NCBI Taxonomy" id="2870839"/>
    <lineage>
        <taxon>Bacteria</taxon>
        <taxon>Pseudomonadati</taxon>
        <taxon>Bacteroidota</taxon>
        <taxon>Flavobacteriia</taxon>
        <taxon>Flavobacteriales</taxon>
        <taxon>Flavobacteriaceae</taxon>
        <taxon>Flavobacterium</taxon>
    </lineage>
</organism>
<dbReference type="InterPro" id="IPR036942">
    <property type="entry name" value="Beta-barrel_TonB_sf"/>
</dbReference>
<sequence>MTQRYFTRYFFAGGYINAQRNGVDLRPIIKGPLGDDTAIIESIEFVKGPAGFMNAMSDPAGSYNIVTKKPMGINKNTAQFSYGSFGTFRAEADLQGVVTEDRKLAVRFNVMGMKTDGFLKHDNSQRILMAPSFKYSFNEKSNLTLELIYQTLTYNLLSEAQISPYGFGTLPRDFSISDPSMRPYKGNDYNAFLTWEQEVAQDWKLTTRVSNINNDYAGSIFWVYGKNQQDPDILNRYLVYDSVKYNTFSAQSYIQGKFTTGDVKNTFLGGIDFNHKKNSSVDTWGTAETIYPLSISNPQYGQVILNNGIGGGFDSENNIYTDANKTNATLYYVSAHAINESSFLDDKFKVNYGVRLTQLHGNFNQYGDKVKQDEFEVTPRLGLSYLPIESMNIYALYDQSFLPQIGIAHDGSDLKPLKGKSYEVGVKKDWNDGAWNTTASVYLIDRNRMNVNDPASSKIYQTGANRSKGFEFDLKGRIAEGLSVIINYAYTDSKITKDEFNPSMVGAATPNRIRHIQNTWLDYQLPFKNLPGFSVSAGYQYLAGRTERFTTDDPQPLKDIFKVDMGVGYASKKYRVQVMASNLFNEKIYSTAWKRNDMYYWVQQAPRSIRCVVSMNF</sequence>
<evidence type="ECO:0000256" key="5">
    <source>
        <dbReference type="ARBA" id="ARBA00022692"/>
    </source>
</evidence>
<evidence type="ECO:0000256" key="1">
    <source>
        <dbReference type="ARBA" id="ARBA00004571"/>
    </source>
</evidence>
<evidence type="ECO:0000256" key="11">
    <source>
        <dbReference type="ARBA" id="ARBA00023237"/>
    </source>
</evidence>
<evidence type="ECO:0000313" key="15">
    <source>
        <dbReference type="Proteomes" id="UP001163328"/>
    </source>
</evidence>
<keyword evidence="6" id="KW-0732">Signal</keyword>
<keyword evidence="11 12" id="KW-0998">Cell outer membrane</keyword>
<keyword evidence="14" id="KW-0675">Receptor</keyword>
<dbReference type="PROSITE" id="PS52016">
    <property type="entry name" value="TONB_DEPENDENT_REC_3"/>
    <property type="match status" value="1"/>
</dbReference>
<evidence type="ECO:0000256" key="9">
    <source>
        <dbReference type="ARBA" id="ARBA00023077"/>
    </source>
</evidence>
<accession>A0ABY6M422</accession>
<comment type="subcellular location">
    <subcellularLocation>
        <location evidence="1 12">Cell outer membrane</location>
        <topology evidence="1 12">Multi-pass membrane protein</topology>
    </subcellularLocation>
</comment>
<keyword evidence="2 12" id="KW-0813">Transport</keyword>
<evidence type="ECO:0000259" key="13">
    <source>
        <dbReference type="Pfam" id="PF00593"/>
    </source>
</evidence>
<keyword evidence="8" id="KW-0406">Ion transport</keyword>
<dbReference type="PANTHER" id="PTHR32552:SF68">
    <property type="entry name" value="FERRICHROME OUTER MEMBRANE TRANSPORTER_PHAGE RECEPTOR"/>
    <property type="match status" value="1"/>
</dbReference>
<evidence type="ECO:0000313" key="14">
    <source>
        <dbReference type="EMBL" id="UYW02604.1"/>
    </source>
</evidence>
<dbReference type="SUPFAM" id="SSF56935">
    <property type="entry name" value="Porins"/>
    <property type="match status" value="1"/>
</dbReference>
<dbReference type="NCBIfam" id="TIGR01783">
    <property type="entry name" value="TonB-siderophor"/>
    <property type="match status" value="1"/>
</dbReference>
<dbReference type="EMBL" id="CP081495">
    <property type="protein sequence ID" value="UYW02604.1"/>
    <property type="molecule type" value="Genomic_DNA"/>
</dbReference>
<comment type="similarity">
    <text evidence="12">Belongs to the TonB-dependent receptor family.</text>
</comment>
<keyword evidence="3 12" id="KW-1134">Transmembrane beta strand</keyword>
<dbReference type="RefSeq" id="WP_317134310.1">
    <property type="nucleotide sequence ID" value="NZ_CP081495.1"/>
</dbReference>
<evidence type="ECO:0000256" key="8">
    <source>
        <dbReference type="ARBA" id="ARBA00023065"/>
    </source>
</evidence>
<feature type="domain" description="TonB-dependent receptor-like beta-barrel" evidence="13">
    <location>
        <begin position="149"/>
        <end position="583"/>
    </location>
</feature>
<keyword evidence="7" id="KW-0408">Iron</keyword>
<proteinExistence type="inferred from homology"/>
<evidence type="ECO:0000256" key="10">
    <source>
        <dbReference type="ARBA" id="ARBA00023136"/>
    </source>
</evidence>
<dbReference type="Proteomes" id="UP001163328">
    <property type="component" value="Chromosome"/>
</dbReference>
<keyword evidence="5 12" id="KW-0812">Transmembrane</keyword>
<evidence type="ECO:0000256" key="4">
    <source>
        <dbReference type="ARBA" id="ARBA00022496"/>
    </source>
</evidence>
<dbReference type="Pfam" id="PF00593">
    <property type="entry name" value="TonB_dep_Rec_b-barrel"/>
    <property type="match status" value="1"/>
</dbReference>
<evidence type="ECO:0000256" key="6">
    <source>
        <dbReference type="ARBA" id="ARBA00022729"/>
    </source>
</evidence>
<keyword evidence="4" id="KW-0410">Iron transport</keyword>
<protein>
    <submittedName>
        <fullName evidence="14">TonB-dependent siderophore receptor</fullName>
    </submittedName>
</protein>
<reference evidence="14" key="1">
    <citation type="submission" date="2021-08" db="EMBL/GenBank/DDBJ databases">
        <title>Flavobacterium sp. strain CC-SYL302.</title>
        <authorList>
            <person name="Lin S.-Y."/>
            <person name="Lee T.-H."/>
            <person name="Young C.-C."/>
        </authorList>
    </citation>
    <scope>NUCLEOTIDE SEQUENCE</scope>
    <source>
        <strain evidence="14">CC-SYL302</strain>
    </source>
</reference>